<evidence type="ECO:0000313" key="1">
    <source>
        <dbReference type="EMBL" id="GBM07576.1"/>
    </source>
</evidence>
<sequence length="92" mass="10704">MRSPNRSACKRSSELVLSNRSVKRILYLDSHFLTYKLVVVHQLKPENYAQRLNFSYEMEAIFEQNHNLISPMNDEARFHLNVIISGGSCYAI</sequence>
<reference evidence="1 2" key="1">
    <citation type="journal article" date="2019" name="Sci. Rep.">
        <title>Orb-weaving spider Araneus ventricosus genome elucidates the spidroin gene catalogue.</title>
        <authorList>
            <person name="Kono N."/>
            <person name="Nakamura H."/>
            <person name="Ohtoshi R."/>
            <person name="Moran D.A.P."/>
            <person name="Shinohara A."/>
            <person name="Yoshida Y."/>
            <person name="Fujiwara M."/>
            <person name="Mori M."/>
            <person name="Tomita M."/>
            <person name="Arakawa K."/>
        </authorList>
    </citation>
    <scope>NUCLEOTIDE SEQUENCE [LARGE SCALE GENOMIC DNA]</scope>
</reference>
<keyword evidence="2" id="KW-1185">Reference proteome</keyword>
<proteinExistence type="predicted"/>
<comment type="caution">
    <text evidence="1">The sequence shown here is derived from an EMBL/GenBank/DDBJ whole genome shotgun (WGS) entry which is preliminary data.</text>
</comment>
<name>A0A4Y2CUH9_ARAVE</name>
<dbReference type="AlphaFoldDB" id="A0A4Y2CUH9"/>
<evidence type="ECO:0000313" key="2">
    <source>
        <dbReference type="Proteomes" id="UP000499080"/>
    </source>
</evidence>
<accession>A0A4Y2CUH9</accession>
<dbReference type="EMBL" id="BGPR01000244">
    <property type="protein sequence ID" value="GBM07576.1"/>
    <property type="molecule type" value="Genomic_DNA"/>
</dbReference>
<protein>
    <submittedName>
        <fullName evidence="1">Uncharacterized protein</fullName>
    </submittedName>
</protein>
<organism evidence="1 2">
    <name type="scientific">Araneus ventricosus</name>
    <name type="common">Orbweaver spider</name>
    <name type="synonym">Epeira ventricosa</name>
    <dbReference type="NCBI Taxonomy" id="182803"/>
    <lineage>
        <taxon>Eukaryota</taxon>
        <taxon>Metazoa</taxon>
        <taxon>Ecdysozoa</taxon>
        <taxon>Arthropoda</taxon>
        <taxon>Chelicerata</taxon>
        <taxon>Arachnida</taxon>
        <taxon>Araneae</taxon>
        <taxon>Araneomorphae</taxon>
        <taxon>Entelegynae</taxon>
        <taxon>Araneoidea</taxon>
        <taxon>Araneidae</taxon>
        <taxon>Araneus</taxon>
    </lineage>
</organism>
<gene>
    <name evidence="1" type="ORF">AVEN_230016_1</name>
</gene>
<dbReference type="Proteomes" id="UP000499080">
    <property type="component" value="Unassembled WGS sequence"/>
</dbReference>